<dbReference type="PANTHER" id="PTHR43867:SF2">
    <property type="entry name" value="CELLULOSE SYNTHASE CATALYTIC SUBUNIT A [UDP-FORMING]"/>
    <property type="match status" value="1"/>
</dbReference>
<sequence length="1266" mass="145840">MHDNPHIQAPIPKEQWVIRILILLGVLSILNFLYWFFQPAFRGHPVLYGMLCVVFGYGMLRHLYLWYHYAAIKVPKTPAVTPEVSIDVLTTYFPGEPIEMVEKTLRAIKDITYPHTAYLCDEANDPYLRNLCEQLGVRHVTRLTRKDAKAGNINNALRQASGQICLILDPDHIPQPDILDHILPQFSDPEVGFVQIVQSYHNRKSSLVARGAAEQTYQFYGPMMMSMNSYGTVNAIGANCTFRRSALDSIGGHAPGLAEDMHTAMQLYAKGWKSVYVPKVLARGQVPETLLTHFKQQLKWSRGTFDLLFRVYPRLFPKFTWRQKLHFGLLPLHFLIGLIYLLSFCIPVASLIFSISPWTGNILIFLLAITPVALSTLLIRAYIQKWVIERTERGFHLAGGLLQISTWWIHFLGFVYSIINKEVPYLPTEKKEIQVTNLQIVIPNILVGLVSVFAIVYGLSRDLTPFSIMMAGFAALNASFMFFSLYLATGVTNNSRIFKEHLPQFIQEIGVSIKSIYRKISRFVFTWARKGALPVLLLGTLTTAFLIDQYVYSQWEGITAKLPSPRKGPDYSGIFYPTEPNGLSSMEAIGNLENDLEQKFDLISLYLAWGDGPSNEVPQDLIQDIYKSGALPMITWEPWMNDFRASDSIPEMNENKGVFKKILSGQFDGYIDRFAERLKSFNAPVFLRFAHEFDNPSYPWSSSGGNSPQEFRQAWQYVYDRFSAQSAFNVIWVWNPLYPLNVEMYFPGNAYMDWIGVTSLNYGTLNQDGQWRGFKTLYEPFEKAFEKLPDLPVMLAEFGSLNLGGNRDLWFSEALSTSDQTYPRIKARVFFNSKWDQNIPLGTNYGNTYLDWTVSPESLQLLQKADPLEEGSYTQIPIVEKDNAYTPLPFPNNQIRGVRYKKGQRWFSSHYVLDRPTLEKDFRELKNIGVNTIRVDDPEVYSYNLLRIAAEQGLQLIYSFRIPDTLDFREDQVALQELREKIIKIIKRYKDQSHISAWNLGNPVWDNLGKRFARPALDLQRSAFLVWFEDLCDEIKNIDPQRRLFADFSISQGSEEYIHRVKNRKIPIDALGLMIRDSADISTFKRINSRQEISYYIADSKVEDLKNLEESHVVIRNWQDQWEAHHVTFDGLVDHRGQKKPSYYTLRAHWTDMTFEVVPVSISILRPAFILLPGDKRVFTALKYENGSWQNPTEAEAENFEWILVKRGHFGEPIGLKPLRRGSQLELEIPEEYMSYQLLLTYKEKNTDKPVISVRKSLNLPLYPSN</sequence>
<evidence type="ECO:0000256" key="4">
    <source>
        <dbReference type="ARBA" id="ARBA00022692"/>
    </source>
</evidence>
<evidence type="ECO:0000313" key="13">
    <source>
        <dbReference type="Proteomes" id="UP001174839"/>
    </source>
</evidence>
<evidence type="ECO:0000313" key="12">
    <source>
        <dbReference type="EMBL" id="MDM9631048.1"/>
    </source>
</evidence>
<name>A0ABT7WDQ4_9FLAO</name>
<dbReference type="Proteomes" id="UP001174839">
    <property type="component" value="Unassembled WGS sequence"/>
</dbReference>
<comment type="subcellular location">
    <subcellularLocation>
        <location evidence="1">Membrane</location>
        <topology evidence="1">Multi-pass membrane protein</topology>
    </subcellularLocation>
</comment>
<dbReference type="Pfam" id="PF13632">
    <property type="entry name" value="Glyco_trans_2_3"/>
    <property type="match status" value="1"/>
</dbReference>
<keyword evidence="2" id="KW-0328">Glycosyltransferase</keyword>
<reference evidence="12" key="1">
    <citation type="submission" date="2023-06" db="EMBL/GenBank/DDBJ databases">
        <title>Robiginitalea aurantiacus sp. nov. and Algoriphagus sediminis sp. nov., isolated from coastal sediment.</title>
        <authorList>
            <person name="Zhou Z.Y."/>
            <person name="An J."/>
            <person name="Jia Y.W."/>
            <person name="Du Z.J."/>
        </authorList>
    </citation>
    <scope>NUCLEOTIDE SEQUENCE</scope>
    <source>
        <strain evidence="12">M39</strain>
    </source>
</reference>
<dbReference type="RefSeq" id="WP_289724406.1">
    <property type="nucleotide sequence ID" value="NZ_JAUDUY010000002.1"/>
</dbReference>
<dbReference type="SUPFAM" id="SSF53448">
    <property type="entry name" value="Nucleotide-diphospho-sugar transferases"/>
    <property type="match status" value="1"/>
</dbReference>
<keyword evidence="5 9" id="KW-0378">Hydrolase</keyword>
<feature type="active site" description="Nucleophile" evidence="9">
    <location>
        <position position="797"/>
    </location>
</feature>
<keyword evidence="6 10" id="KW-1133">Transmembrane helix</keyword>
<accession>A0ABT7WDQ4</accession>
<evidence type="ECO:0000256" key="8">
    <source>
        <dbReference type="ARBA" id="ARBA00023295"/>
    </source>
</evidence>
<feature type="transmembrane region" description="Helical" evidence="10">
    <location>
        <begin position="16"/>
        <end position="36"/>
    </location>
</feature>
<dbReference type="Gene3D" id="3.20.20.80">
    <property type="entry name" value="Glycosidases"/>
    <property type="match status" value="2"/>
</dbReference>
<evidence type="ECO:0000256" key="9">
    <source>
        <dbReference type="PROSITE-ProRule" id="PRU01100"/>
    </source>
</evidence>
<keyword evidence="8 9" id="KW-0326">Glycosidase</keyword>
<dbReference type="PROSITE" id="PS51764">
    <property type="entry name" value="GH26"/>
    <property type="match status" value="1"/>
</dbReference>
<evidence type="ECO:0000256" key="2">
    <source>
        <dbReference type="ARBA" id="ARBA00022676"/>
    </source>
</evidence>
<dbReference type="InterPro" id="IPR001173">
    <property type="entry name" value="Glyco_trans_2-like"/>
</dbReference>
<evidence type="ECO:0000256" key="1">
    <source>
        <dbReference type="ARBA" id="ARBA00004141"/>
    </source>
</evidence>
<feature type="transmembrane region" description="Helical" evidence="10">
    <location>
        <begin position="395"/>
        <end position="419"/>
    </location>
</feature>
<evidence type="ECO:0000256" key="10">
    <source>
        <dbReference type="SAM" id="Phobius"/>
    </source>
</evidence>
<protein>
    <submittedName>
        <fullName evidence="12">Glycosyltransferase family 2 protein</fullName>
    </submittedName>
</protein>
<dbReference type="SUPFAM" id="SSF51445">
    <property type="entry name" value="(Trans)glycosidases"/>
    <property type="match status" value="2"/>
</dbReference>
<feature type="transmembrane region" description="Helical" evidence="10">
    <location>
        <begin position="439"/>
        <end position="459"/>
    </location>
</feature>
<keyword evidence="4 10" id="KW-0812">Transmembrane</keyword>
<dbReference type="InterPro" id="IPR022790">
    <property type="entry name" value="GH26_dom"/>
</dbReference>
<evidence type="ECO:0000259" key="11">
    <source>
        <dbReference type="PROSITE" id="PS51764"/>
    </source>
</evidence>
<comment type="caution">
    <text evidence="12">The sequence shown here is derived from an EMBL/GenBank/DDBJ whole genome shotgun (WGS) entry which is preliminary data.</text>
</comment>
<feature type="active site" description="Proton donor" evidence="9">
    <location>
        <position position="692"/>
    </location>
</feature>
<keyword evidence="3" id="KW-0808">Transferase</keyword>
<evidence type="ECO:0000256" key="5">
    <source>
        <dbReference type="ARBA" id="ARBA00022801"/>
    </source>
</evidence>
<proteinExistence type="inferred from homology"/>
<feature type="transmembrane region" description="Helical" evidence="10">
    <location>
        <begin position="466"/>
        <end position="488"/>
    </location>
</feature>
<feature type="transmembrane region" description="Helical" evidence="10">
    <location>
        <begin position="332"/>
        <end position="356"/>
    </location>
</feature>
<gene>
    <name evidence="12" type="ORF">QU605_06185</name>
</gene>
<dbReference type="InterPro" id="IPR017853">
    <property type="entry name" value="GH"/>
</dbReference>
<feature type="transmembrane region" description="Helical" evidence="10">
    <location>
        <begin position="362"/>
        <end position="383"/>
    </location>
</feature>
<keyword evidence="13" id="KW-1185">Reference proteome</keyword>
<evidence type="ECO:0000256" key="3">
    <source>
        <dbReference type="ARBA" id="ARBA00022679"/>
    </source>
</evidence>
<comment type="similarity">
    <text evidence="9">Belongs to the glycosyl hydrolase 26 family.</text>
</comment>
<dbReference type="PANTHER" id="PTHR43867">
    <property type="entry name" value="CELLULOSE SYNTHASE CATALYTIC SUBUNIT A [UDP-FORMING]"/>
    <property type="match status" value="1"/>
</dbReference>
<dbReference type="InterPro" id="IPR050321">
    <property type="entry name" value="Glycosyltr_2/OpgH_subfam"/>
</dbReference>
<evidence type="ECO:0000256" key="6">
    <source>
        <dbReference type="ARBA" id="ARBA00022989"/>
    </source>
</evidence>
<feature type="transmembrane region" description="Helical" evidence="10">
    <location>
        <begin position="48"/>
        <end position="67"/>
    </location>
</feature>
<dbReference type="EMBL" id="JAUDUY010000002">
    <property type="protein sequence ID" value="MDM9631048.1"/>
    <property type="molecule type" value="Genomic_DNA"/>
</dbReference>
<dbReference type="Pfam" id="PF02156">
    <property type="entry name" value="Glyco_hydro_26"/>
    <property type="match status" value="1"/>
</dbReference>
<dbReference type="InterPro" id="IPR029044">
    <property type="entry name" value="Nucleotide-diphossugar_trans"/>
</dbReference>
<organism evidence="12 13">
    <name type="scientific">Robiginitalea aurantiaca</name>
    <dbReference type="NCBI Taxonomy" id="3056915"/>
    <lineage>
        <taxon>Bacteria</taxon>
        <taxon>Pseudomonadati</taxon>
        <taxon>Bacteroidota</taxon>
        <taxon>Flavobacteriia</taxon>
        <taxon>Flavobacteriales</taxon>
        <taxon>Flavobacteriaceae</taxon>
        <taxon>Robiginitalea</taxon>
    </lineage>
</organism>
<evidence type="ECO:0000256" key="7">
    <source>
        <dbReference type="ARBA" id="ARBA00023136"/>
    </source>
</evidence>
<dbReference type="Gene3D" id="3.90.550.10">
    <property type="entry name" value="Spore Coat Polysaccharide Biosynthesis Protein SpsA, Chain A"/>
    <property type="match status" value="1"/>
</dbReference>
<dbReference type="CDD" id="cd06421">
    <property type="entry name" value="CESA_CelA_like"/>
    <property type="match status" value="1"/>
</dbReference>
<feature type="domain" description="GH26" evidence="11">
    <location>
        <begin position="553"/>
        <end position="858"/>
    </location>
</feature>
<keyword evidence="7 10" id="KW-0472">Membrane</keyword>